<sequence>MHEPPVCLAEFEELAAKVLPGDIRDFIDGGSGREQTLRANRAAFDRVFLVPRVLRDVSACSTRTTLLGRPAAMPVAVAPVAYHRLAHPDGEPATARAARDAGVPFTVSTLSSVPVEDVTALGGHVWFQLYCLRDHAATLGLIRRAEDAGCRALMLTLDVPWMARRPRDMRNRFRLPPHVRPVHLTADSETEAHRGASGGSALAAHTAMELSAAVDWSYLETLRAASGLPLVVKGILDPDDARRAADVGVDGIVVSNHGGRQLDGAIAGLDALPGVAESVGDRCEIMLDGGVRSGADVLKALALGASGVLVGRPVIWGLAADGERGVRTVLDLLGAEIKDALGLTGCGDVAAARALKTTWPGTSGSALSPVSGRGATAGGPPT</sequence>
<proteinExistence type="inferred from homology"/>
<dbReference type="Gene3D" id="3.20.20.70">
    <property type="entry name" value="Aldolase class I"/>
    <property type="match status" value="1"/>
</dbReference>
<feature type="domain" description="FMN hydroxy acid dehydrogenase" evidence="7">
    <location>
        <begin position="1"/>
        <end position="362"/>
    </location>
</feature>
<dbReference type="GO" id="GO:0004460">
    <property type="term" value="F:L-lactate dehydrogenase (cytochrome) activity"/>
    <property type="evidence" value="ECO:0007669"/>
    <property type="project" value="UniProtKB-EC"/>
</dbReference>
<dbReference type="Pfam" id="PF01070">
    <property type="entry name" value="FMN_dh"/>
    <property type="match status" value="1"/>
</dbReference>
<dbReference type="RefSeq" id="WP_020544602.1">
    <property type="nucleotide sequence ID" value="NZ_CP068985.1"/>
</dbReference>
<dbReference type="PROSITE" id="PS51349">
    <property type="entry name" value="FMN_HYDROXY_ACID_DH_2"/>
    <property type="match status" value="1"/>
</dbReference>
<evidence type="ECO:0000256" key="5">
    <source>
        <dbReference type="ARBA" id="ARBA00024042"/>
    </source>
</evidence>
<dbReference type="Proteomes" id="UP000824681">
    <property type="component" value="Chromosome"/>
</dbReference>
<dbReference type="PROSITE" id="PS00557">
    <property type="entry name" value="FMN_HYDROXY_ACID_DH_1"/>
    <property type="match status" value="1"/>
</dbReference>
<dbReference type="InterPro" id="IPR008259">
    <property type="entry name" value="FMN_hydac_DH_AS"/>
</dbReference>
<keyword evidence="3" id="KW-0288">FMN</keyword>
<dbReference type="PANTHER" id="PTHR10578:SF107">
    <property type="entry name" value="2-HYDROXYACID OXIDASE 1"/>
    <property type="match status" value="1"/>
</dbReference>
<keyword evidence="9" id="KW-1185">Reference proteome</keyword>
<comment type="cofactor">
    <cofactor evidence="1">
        <name>FMN</name>
        <dbReference type="ChEBI" id="CHEBI:58210"/>
    </cofactor>
</comment>
<feature type="region of interest" description="Disordered" evidence="6">
    <location>
        <begin position="362"/>
        <end position="382"/>
    </location>
</feature>
<dbReference type="InterPro" id="IPR012133">
    <property type="entry name" value="Alpha-hydoxy_acid_DH_FMN"/>
</dbReference>
<name>A0ABX8TZE8_9ACTN</name>
<accession>A0ABX8TZE8</accession>
<evidence type="ECO:0000313" key="8">
    <source>
        <dbReference type="EMBL" id="QYC40269.1"/>
    </source>
</evidence>
<evidence type="ECO:0000313" key="9">
    <source>
        <dbReference type="Proteomes" id="UP000824681"/>
    </source>
</evidence>
<protein>
    <submittedName>
        <fullName evidence="8">Hydroxymandelate oxidase Hmo</fullName>
        <ecNumber evidence="8">1.1.2.3</ecNumber>
    </submittedName>
</protein>
<dbReference type="EMBL" id="CP068985">
    <property type="protein sequence ID" value="QYC40269.1"/>
    <property type="molecule type" value="Genomic_DNA"/>
</dbReference>
<gene>
    <name evidence="8" type="primary">noc1</name>
    <name evidence="8" type="ORF">Nocox_13260</name>
</gene>
<keyword evidence="4 8" id="KW-0560">Oxidoreductase</keyword>
<dbReference type="InterPro" id="IPR037396">
    <property type="entry name" value="FMN_HAD"/>
</dbReference>
<evidence type="ECO:0000259" key="7">
    <source>
        <dbReference type="PROSITE" id="PS51349"/>
    </source>
</evidence>
<evidence type="ECO:0000256" key="4">
    <source>
        <dbReference type="ARBA" id="ARBA00023002"/>
    </source>
</evidence>
<evidence type="ECO:0000256" key="2">
    <source>
        <dbReference type="ARBA" id="ARBA00022630"/>
    </source>
</evidence>
<dbReference type="PIRSF" id="PIRSF000138">
    <property type="entry name" value="Al-hdrx_acd_dh"/>
    <property type="match status" value="1"/>
</dbReference>
<dbReference type="InterPro" id="IPR013785">
    <property type="entry name" value="Aldolase_TIM"/>
</dbReference>
<evidence type="ECO:0000256" key="1">
    <source>
        <dbReference type="ARBA" id="ARBA00001917"/>
    </source>
</evidence>
<dbReference type="CDD" id="cd02809">
    <property type="entry name" value="alpha_hydroxyacid_oxid_FMN"/>
    <property type="match status" value="1"/>
</dbReference>
<keyword evidence="2" id="KW-0285">Flavoprotein</keyword>
<organism evidence="8 9">
    <name type="scientific">Nonomuraea coxensis DSM 45129</name>
    <dbReference type="NCBI Taxonomy" id="1122611"/>
    <lineage>
        <taxon>Bacteria</taxon>
        <taxon>Bacillati</taxon>
        <taxon>Actinomycetota</taxon>
        <taxon>Actinomycetes</taxon>
        <taxon>Streptosporangiales</taxon>
        <taxon>Streptosporangiaceae</taxon>
        <taxon>Nonomuraea</taxon>
    </lineage>
</organism>
<comment type="similarity">
    <text evidence="5">Belongs to the FMN-dependent alpha-hydroxy acid dehydrogenase family.</text>
</comment>
<dbReference type="EC" id="1.1.2.3" evidence="8"/>
<evidence type="ECO:0000256" key="6">
    <source>
        <dbReference type="SAM" id="MobiDB-lite"/>
    </source>
</evidence>
<dbReference type="SUPFAM" id="SSF51395">
    <property type="entry name" value="FMN-linked oxidoreductases"/>
    <property type="match status" value="1"/>
</dbReference>
<reference evidence="8 9" key="1">
    <citation type="journal article" date="2021" name="ACS Chem. Biol.">
        <title>Genomic-Led Discovery of a Novel Glycopeptide Antibiotic by Nonomuraea coxensis DSM 45129.</title>
        <authorList>
            <person name="Yushchuk O."/>
            <person name="Vior N.M."/>
            <person name="Andreo-Vidal A."/>
            <person name="Berini F."/>
            <person name="Ruckert C."/>
            <person name="Busche T."/>
            <person name="Binda E."/>
            <person name="Kalinowski J."/>
            <person name="Truman A.W."/>
            <person name="Marinelli F."/>
        </authorList>
    </citation>
    <scope>NUCLEOTIDE SEQUENCE [LARGE SCALE GENOMIC DNA]</scope>
    <source>
        <strain evidence="8 9">DSM 45129</strain>
    </source>
</reference>
<dbReference type="PANTHER" id="PTHR10578">
    <property type="entry name" value="S -2-HYDROXY-ACID OXIDASE-RELATED"/>
    <property type="match status" value="1"/>
</dbReference>
<dbReference type="InterPro" id="IPR000262">
    <property type="entry name" value="FMN-dep_DH"/>
</dbReference>
<evidence type="ECO:0000256" key="3">
    <source>
        <dbReference type="ARBA" id="ARBA00022643"/>
    </source>
</evidence>